<dbReference type="InterPro" id="IPR016181">
    <property type="entry name" value="Acyl_CoA_acyltransferase"/>
</dbReference>
<protein>
    <recommendedName>
        <fullName evidence="1">N-acetyltransferase domain-containing protein</fullName>
    </recommendedName>
</protein>
<dbReference type="PANTHER" id="PTHR13355:SF11">
    <property type="entry name" value="GLUCOSAMINE 6-PHOSPHATE N-ACETYLTRANSFERASE"/>
    <property type="match status" value="1"/>
</dbReference>
<dbReference type="PROSITE" id="PS51186">
    <property type="entry name" value="GNAT"/>
    <property type="match status" value="1"/>
</dbReference>
<dbReference type="CDD" id="cd04301">
    <property type="entry name" value="NAT_SF"/>
    <property type="match status" value="1"/>
</dbReference>
<dbReference type="Pfam" id="PF00583">
    <property type="entry name" value="Acetyltransf_1"/>
    <property type="match status" value="1"/>
</dbReference>
<organism evidence="2">
    <name type="scientific">viral metagenome</name>
    <dbReference type="NCBI Taxonomy" id="1070528"/>
    <lineage>
        <taxon>unclassified sequences</taxon>
        <taxon>metagenomes</taxon>
        <taxon>organismal metagenomes</taxon>
    </lineage>
</organism>
<name>A0A6C0KZ22_9ZZZZ</name>
<dbReference type="AlphaFoldDB" id="A0A6C0KZ22"/>
<proteinExistence type="predicted"/>
<reference evidence="2" key="1">
    <citation type="journal article" date="2020" name="Nature">
        <title>Giant virus diversity and host interactions through global metagenomics.</title>
        <authorList>
            <person name="Schulz F."/>
            <person name="Roux S."/>
            <person name="Paez-Espino D."/>
            <person name="Jungbluth S."/>
            <person name="Walsh D.A."/>
            <person name="Denef V.J."/>
            <person name="McMahon K.D."/>
            <person name="Konstantinidis K.T."/>
            <person name="Eloe-Fadrosh E.A."/>
            <person name="Kyrpides N.C."/>
            <person name="Woyke T."/>
        </authorList>
    </citation>
    <scope>NUCLEOTIDE SEQUENCE</scope>
    <source>
        <strain evidence="2">GVMAG-S-ERX555907-102</strain>
    </source>
</reference>
<dbReference type="InterPro" id="IPR000182">
    <property type="entry name" value="GNAT_dom"/>
</dbReference>
<dbReference type="InterPro" id="IPR039143">
    <property type="entry name" value="GNPNAT1-like"/>
</dbReference>
<sequence>MTTHPNKMISFKDICINDYEKSKHLLSLLTNNNEDFSFNLFSQMCLSLNPNHRIICCFYYDIEAELDIMIGMGTILIEHKLIHNCGCVGHIEDVVIDQKYRNMNIGKLLIETLVDIATNKRAYKVILNCISDNAEFYKKCGFYESNKEMRMNIMNII</sequence>
<evidence type="ECO:0000259" key="1">
    <source>
        <dbReference type="PROSITE" id="PS51186"/>
    </source>
</evidence>
<accession>A0A6C0KZ22</accession>
<dbReference type="PANTHER" id="PTHR13355">
    <property type="entry name" value="GLUCOSAMINE 6-PHOSPHATE N-ACETYLTRANSFERASE"/>
    <property type="match status" value="1"/>
</dbReference>
<evidence type="ECO:0000313" key="2">
    <source>
        <dbReference type="EMBL" id="QHU22491.1"/>
    </source>
</evidence>
<dbReference type="SUPFAM" id="SSF55729">
    <property type="entry name" value="Acyl-CoA N-acyltransferases (Nat)"/>
    <property type="match status" value="1"/>
</dbReference>
<dbReference type="EMBL" id="MN741008">
    <property type="protein sequence ID" value="QHU22491.1"/>
    <property type="molecule type" value="Genomic_DNA"/>
</dbReference>
<dbReference type="GO" id="GO:0004343">
    <property type="term" value="F:glucosamine 6-phosphate N-acetyltransferase activity"/>
    <property type="evidence" value="ECO:0007669"/>
    <property type="project" value="TreeGrafter"/>
</dbReference>
<feature type="domain" description="N-acetyltransferase" evidence="1">
    <location>
        <begin position="14"/>
        <end position="157"/>
    </location>
</feature>
<dbReference type="Gene3D" id="3.40.630.30">
    <property type="match status" value="1"/>
</dbReference>